<feature type="domain" description="Beta-mannosidase-like galactose-binding" evidence="2">
    <location>
        <begin position="12"/>
        <end position="102"/>
    </location>
</feature>
<reference evidence="3 4" key="1">
    <citation type="submission" date="2019-01" db="EMBL/GenBank/DDBJ databases">
        <title>Sequencing of cultivated peanut Arachis hypogaea provides insights into genome evolution and oil improvement.</title>
        <authorList>
            <person name="Chen X."/>
        </authorList>
    </citation>
    <scope>NUCLEOTIDE SEQUENCE [LARGE SCALE GENOMIC DNA]</scope>
    <source>
        <strain evidence="4">cv. Fuhuasheng</strain>
        <tissue evidence="3">Leaves</tissue>
    </source>
</reference>
<sequence length="192" mass="21856">MDASSRPWNSINQHCDLNFRGINYYANVYLNGHKITLPKGMFRRHVVDVTDILHPDGSNLLSVLVHPPDHPGRIPPEGGQGGDHEIGKDVATQYVEGWDWIAPIRDRNTRIWDEVSIFIIGPVKIIDPHLVSSFFNNYERAYLHTTIELENKSSWTAECSLSIQVIMELEDNICLVKHVETQYLSVPANSRV</sequence>
<keyword evidence="1" id="KW-0378">Hydrolase</keyword>
<organism evidence="3 4">
    <name type="scientific">Arachis hypogaea</name>
    <name type="common">Peanut</name>
    <dbReference type="NCBI Taxonomy" id="3818"/>
    <lineage>
        <taxon>Eukaryota</taxon>
        <taxon>Viridiplantae</taxon>
        <taxon>Streptophyta</taxon>
        <taxon>Embryophyta</taxon>
        <taxon>Tracheophyta</taxon>
        <taxon>Spermatophyta</taxon>
        <taxon>Magnoliopsida</taxon>
        <taxon>eudicotyledons</taxon>
        <taxon>Gunneridae</taxon>
        <taxon>Pentapetalae</taxon>
        <taxon>rosids</taxon>
        <taxon>fabids</taxon>
        <taxon>Fabales</taxon>
        <taxon>Fabaceae</taxon>
        <taxon>Papilionoideae</taxon>
        <taxon>50 kb inversion clade</taxon>
        <taxon>dalbergioids sensu lato</taxon>
        <taxon>Dalbergieae</taxon>
        <taxon>Pterocarpus clade</taxon>
        <taxon>Arachis</taxon>
    </lineage>
</organism>
<dbReference type="SUPFAM" id="SSF49785">
    <property type="entry name" value="Galactose-binding domain-like"/>
    <property type="match status" value="1"/>
</dbReference>
<evidence type="ECO:0000259" key="2">
    <source>
        <dbReference type="Pfam" id="PF22666"/>
    </source>
</evidence>
<protein>
    <recommendedName>
        <fullName evidence="2">Beta-mannosidase-like galactose-binding domain-containing protein</fullName>
    </recommendedName>
</protein>
<dbReference type="InterPro" id="IPR043534">
    <property type="entry name" value="EBDG/EBM"/>
</dbReference>
<name>A0A444X2Z1_ARAHY</name>
<accession>A0A444X2Z1</accession>
<dbReference type="PANTHER" id="PTHR43536">
    <property type="entry name" value="MANNOSYLGLYCOPROTEIN ENDO-BETA-MANNOSIDASE"/>
    <property type="match status" value="1"/>
</dbReference>
<evidence type="ECO:0000313" key="3">
    <source>
        <dbReference type="EMBL" id="RYQ84019.1"/>
    </source>
</evidence>
<dbReference type="Proteomes" id="UP000289738">
    <property type="component" value="Chromosome B10"/>
</dbReference>
<dbReference type="Pfam" id="PF22666">
    <property type="entry name" value="Glyco_hydro_2_N2"/>
    <property type="match status" value="1"/>
</dbReference>
<comment type="caution">
    <text evidence="3">The sequence shown here is derived from an EMBL/GenBank/DDBJ whole genome shotgun (WGS) entry which is preliminary data.</text>
</comment>
<dbReference type="GO" id="GO:0004553">
    <property type="term" value="F:hydrolase activity, hydrolyzing O-glycosyl compounds"/>
    <property type="evidence" value="ECO:0007669"/>
    <property type="project" value="InterPro"/>
</dbReference>
<dbReference type="STRING" id="3818.A0A444X2Z1"/>
<keyword evidence="4" id="KW-1185">Reference proteome</keyword>
<dbReference type="EMBL" id="SDMP01000020">
    <property type="protein sequence ID" value="RYQ84019.1"/>
    <property type="molecule type" value="Genomic_DNA"/>
</dbReference>
<evidence type="ECO:0000256" key="1">
    <source>
        <dbReference type="ARBA" id="ARBA00022801"/>
    </source>
</evidence>
<proteinExistence type="predicted"/>
<dbReference type="Gene3D" id="2.60.120.260">
    <property type="entry name" value="Galactose-binding domain-like"/>
    <property type="match status" value="1"/>
</dbReference>
<gene>
    <name evidence="3" type="ORF">Ahy_B10g102910</name>
</gene>
<dbReference type="AlphaFoldDB" id="A0A444X2Z1"/>
<dbReference type="InterPro" id="IPR054593">
    <property type="entry name" value="Beta-mannosidase-like_N2"/>
</dbReference>
<evidence type="ECO:0000313" key="4">
    <source>
        <dbReference type="Proteomes" id="UP000289738"/>
    </source>
</evidence>
<dbReference type="InterPro" id="IPR008979">
    <property type="entry name" value="Galactose-bd-like_sf"/>
</dbReference>
<dbReference type="PANTHER" id="PTHR43536:SF5">
    <property type="entry name" value="BETA-MANNOSIDASE"/>
    <property type="match status" value="1"/>
</dbReference>